<evidence type="ECO:0000256" key="4">
    <source>
        <dbReference type="ARBA" id="ARBA00022598"/>
    </source>
</evidence>
<dbReference type="AlphaFoldDB" id="I3TG70"/>
<dbReference type="OrthoDB" id="146287at2157"/>
<dbReference type="eggNOG" id="arCOG03837">
    <property type="taxonomic scope" value="Archaea"/>
</dbReference>
<dbReference type="Gene3D" id="3.30.390.50">
    <property type="entry name" value="CO dehydrogenase flavoprotein, C-terminal domain"/>
    <property type="match status" value="1"/>
</dbReference>
<dbReference type="Proteomes" id="UP000005270">
    <property type="component" value="Chromosome"/>
</dbReference>
<dbReference type="GO" id="GO:0005524">
    <property type="term" value="F:ATP binding"/>
    <property type="evidence" value="ECO:0007669"/>
    <property type="project" value="UniProtKB-KW"/>
</dbReference>
<evidence type="ECO:0000256" key="7">
    <source>
        <dbReference type="ARBA" id="ARBA00048037"/>
    </source>
</evidence>
<evidence type="ECO:0000256" key="2">
    <source>
        <dbReference type="ARBA" id="ARBA00005124"/>
    </source>
</evidence>
<keyword evidence="5" id="KW-0547">Nucleotide-binding</keyword>
<evidence type="ECO:0000256" key="3">
    <source>
        <dbReference type="ARBA" id="ARBA00012367"/>
    </source>
</evidence>
<keyword evidence="6" id="KW-0067">ATP-binding</keyword>
<dbReference type="PANTHER" id="PTHR43679:SF2">
    <property type="entry name" value="OCTANOYL-[GCVH]:PROTEIN N-OCTANOYLTRANSFERASE"/>
    <property type="match status" value="1"/>
</dbReference>
<evidence type="ECO:0000256" key="5">
    <source>
        <dbReference type="ARBA" id="ARBA00022741"/>
    </source>
</evidence>
<dbReference type="GO" id="GO:0009249">
    <property type="term" value="P:protein lipoylation"/>
    <property type="evidence" value="ECO:0007669"/>
    <property type="project" value="UniProtKB-ARBA"/>
</dbReference>
<dbReference type="RefSeq" id="WP_014738008.1">
    <property type="nucleotide sequence ID" value="NC_017954.1"/>
</dbReference>
<dbReference type="HOGENOM" id="CLU_181210_0_0_2"/>
<dbReference type="KEGG" id="thg:TCELL_1336"/>
<comment type="pathway">
    <text evidence="2">Protein modification; protein lipoylation via exogenous pathway; protein N(6)-(lipoyl)lysine from lipoate: step 1/2.</text>
</comment>
<evidence type="ECO:0000256" key="6">
    <source>
        <dbReference type="ARBA" id="ARBA00022840"/>
    </source>
</evidence>
<dbReference type="UniPathway" id="UPA00537">
    <property type="reaction ID" value="UER00594"/>
</dbReference>
<dbReference type="PANTHER" id="PTHR43679">
    <property type="entry name" value="OCTANOYLTRANSFERASE LIPM-RELATED"/>
    <property type="match status" value="1"/>
</dbReference>
<organism evidence="9 10">
    <name type="scientific">Thermogladius calderae (strain DSM 22663 / VKM B-2946 / 1633)</name>
    <dbReference type="NCBI Taxonomy" id="1184251"/>
    <lineage>
        <taxon>Archaea</taxon>
        <taxon>Thermoproteota</taxon>
        <taxon>Thermoprotei</taxon>
        <taxon>Desulfurococcales</taxon>
        <taxon>Desulfurococcaceae</taxon>
        <taxon>Thermogladius</taxon>
    </lineage>
</organism>
<evidence type="ECO:0000313" key="10">
    <source>
        <dbReference type="Proteomes" id="UP000005270"/>
    </source>
</evidence>
<protein>
    <recommendedName>
        <fullName evidence="3">lipoate--protein ligase</fullName>
        <ecNumber evidence="3">6.3.1.20</ecNumber>
    </recommendedName>
</protein>
<keyword evidence="4 9" id="KW-0436">Ligase</keyword>
<keyword evidence="10" id="KW-1185">Reference proteome</keyword>
<evidence type="ECO:0000313" key="9">
    <source>
        <dbReference type="EMBL" id="AFK51758.1"/>
    </source>
</evidence>
<dbReference type="EC" id="6.3.1.20" evidence="3"/>
<comment type="catalytic activity">
    <reaction evidence="7">
        <text>L-lysyl-[lipoyl-carrier protein] + (R)-lipoate + ATP = N(6)-[(R)-lipoyl]-L-lysyl-[lipoyl-carrier protein] + AMP + diphosphate + H(+)</text>
        <dbReference type="Rhea" id="RHEA:49288"/>
        <dbReference type="Rhea" id="RHEA-COMP:10500"/>
        <dbReference type="Rhea" id="RHEA-COMP:10502"/>
        <dbReference type="ChEBI" id="CHEBI:15378"/>
        <dbReference type="ChEBI" id="CHEBI:29969"/>
        <dbReference type="ChEBI" id="CHEBI:30616"/>
        <dbReference type="ChEBI" id="CHEBI:33019"/>
        <dbReference type="ChEBI" id="CHEBI:83088"/>
        <dbReference type="ChEBI" id="CHEBI:83099"/>
        <dbReference type="ChEBI" id="CHEBI:456215"/>
        <dbReference type="EC" id="6.3.1.20"/>
    </reaction>
</comment>
<dbReference type="Pfam" id="PF10437">
    <property type="entry name" value="Lip_prot_lig_C"/>
    <property type="match status" value="1"/>
</dbReference>
<gene>
    <name evidence="9" type="ordered locus">TCELL_1336</name>
</gene>
<accession>I3TG70</accession>
<dbReference type="STRING" id="1184251.TCELL_1336"/>
<dbReference type="GeneID" id="13013660"/>
<sequence length="99" mass="10889">MRIGVYEHKARKGLIRVSLKIVEGVIEEATITGDFFIYPEDALFELESTLRGTKASWAEVSSKLDEFFSRGVELAGSTPEDFKTALKKALVEAGVHGEA</sequence>
<dbReference type="SUPFAM" id="SSF82649">
    <property type="entry name" value="SufE/NifU"/>
    <property type="match status" value="1"/>
</dbReference>
<name>I3TG70_THEC1</name>
<feature type="domain" description="Lipoate protein ligase C-terminal" evidence="8">
    <location>
        <begin position="7"/>
        <end position="83"/>
    </location>
</feature>
<reference evidence="9 10" key="1">
    <citation type="journal article" date="2012" name="J. Bacteriol.">
        <title>Complete genome sequence of the hyperthermophilic cellulolytic Crenarchaeon 'Thermogladius cellulolyticus' 1633.</title>
        <authorList>
            <person name="Mardanov A.V."/>
            <person name="Kochetkova T.V."/>
            <person name="Beletsky A.V."/>
            <person name="Bonch-Osmolovskaya E.A."/>
            <person name="Ravin N.V."/>
            <person name="Skryabin K.G."/>
        </authorList>
    </citation>
    <scope>NUCLEOTIDE SEQUENCE [LARGE SCALE GENOMIC DNA]</scope>
    <source>
        <strain evidence="10">DSM 22663 / VKM B-2946 / 1633</strain>
    </source>
</reference>
<proteinExistence type="predicted"/>
<comment type="pathway">
    <text evidence="1">Protein modification; protein lipoylation via exogenous pathway; protein N(6)-(lipoyl)lysine from lipoate: step 2/2.</text>
</comment>
<dbReference type="GO" id="GO:0016979">
    <property type="term" value="F:lipoate-protein ligase activity"/>
    <property type="evidence" value="ECO:0007669"/>
    <property type="project" value="UniProtKB-EC"/>
</dbReference>
<dbReference type="InParanoid" id="I3TG70"/>
<evidence type="ECO:0000259" key="8">
    <source>
        <dbReference type="Pfam" id="PF10437"/>
    </source>
</evidence>
<evidence type="ECO:0000256" key="1">
    <source>
        <dbReference type="ARBA" id="ARBA00005085"/>
    </source>
</evidence>
<dbReference type="InterPro" id="IPR050664">
    <property type="entry name" value="Octanoyltrans_LipM/LipL"/>
</dbReference>
<dbReference type="InterPro" id="IPR019491">
    <property type="entry name" value="Lipoate_protein_ligase_C"/>
</dbReference>
<dbReference type="EMBL" id="CP003531">
    <property type="protein sequence ID" value="AFK51758.1"/>
    <property type="molecule type" value="Genomic_DNA"/>
</dbReference>